<proteinExistence type="predicted"/>
<evidence type="ECO:0000313" key="1">
    <source>
        <dbReference type="EMBL" id="CQD23929.1"/>
    </source>
</evidence>
<gene>
    <name evidence="1" type="ORF">BN1232_05941</name>
</gene>
<dbReference type="AlphaFoldDB" id="A0A0E4H1R7"/>
<evidence type="ECO:0000313" key="2">
    <source>
        <dbReference type="Proteomes" id="UP000199251"/>
    </source>
</evidence>
<accession>A0A0E4H1R7</accession>
<reference evidence="1 2" key="1">
    <citation type="submission" date="2015-03" db="EMBL/GenBank/DDBJ databases">
        <authorList>
            <person name="Urmite Genomes"/>
        </authorList>
    </citation>
    <scope>NUCLEOTIDE SEQUENCE [LARGE SCALE GENOMIC DNA]</scope>
    <source>
        <strain evidence="1 2">CSUR P1491</strain>
    </source>
</reference>
<dbReference type="STRING" id="141349.BN1232_05941"/>
<dbReference type="EMBL" id="CTEE01000002">
    <property type="protein sequence ID" value="CQD23929.1"/>
    <property type="molecule type" value="Genomic_DNA"/>
</dbReference>
<organism evidence="1 2">
    <name type="scientific">Mycobacterium lentiflavum</name>
    <dbReference type="NCBI Taxonomy" id="141349"/>
    <lineage>
        <taxon>Bacteria</taxon>
        <taxon>Bacillati</taxon>
        <taxon>Actinomycetota</taxon>
        <taxon>Actinomycetes</taxon>
        <taxon>Mycobacteriales</taxon>
        <taxon>Mycobacteriaceae</taxon>
        <taxon>Mycobacterium</taxon>
        <taxon>Mycobacterium simiae complex</taxon>
    </lineage>
</organism>
<protein>
    <submittedName>
        <fullName evidence="1">Uncharacterized protein</fullName>
    </submittedName>
</protein>
<name>A0A0E4H1R7_MYCLN</name>
<sequence>MSPLSLRVTPRRRENGVGLPADAVYSLGILSLSMSLVSGLDLEGSRTVALSTPVRFSVPLTDAPGQPALWRVD</sequence>
<dbReference type="Proteomes" id="UP000199251">
    <property type="component" value="Unassembled WGS sequence"/>
</dbReference>